<dbReference type="InterPro" id="IPR013352">
    <property type="entry name" value="Fe_hydrogenase_subset"/>
</dbReference>
<dbReference type="InterPro" id="IPR001041">
    <property type="entry name" value="2Fe-2S_ferredoxin-type"/>
</dbReference>
<evidence type="ECO:0000256" key="1">
    <source>
        <dbReference type="ARBA" id="ARBA00022485"/>
    </source>
</evidence>
<dbReference type="PANTHER" id="PTHR11615">
    <property type="entry name" value="NITRATE, FORMATE, IRON DEHYDROGENASE"/>
    <property type="match status" value="1"/>
</dbReference>
<dbReference type="InterPro" id="IPR036991">
    <property type="entry name" value="Fe_hydrogenase_ssu_sf"/>
</dbReference>
<dbReference type="GO" id="GO:0005506">
    <property type="term" value="F:iron ion binding"/>
    <property type="evidence" value="ECO:0007669"/>
    <property type="project" value="InterPro"/>
</dbReference>
<dbReference type="Proteomes" id="UP000095743">
    <property type="component" value="Chromosome"/>
</dbReference>
<evidence type="ECO:0000259" key="7">
    <source>
        <dbReference type="PROSITE" id="PS51379"/>
    </source>
</evidence>
<dbReference type="NCBIfam" id="TIGR02512">
    <property type="entry name" value="FeFe_hydrog_A"/>
    <property type="match status" value="1"/>
</dbReference>
<organism evidence="9 10">
    <name type="scientific">Geosporobacter ferrireducens</name>
    <dbReference type="NCBI Taxonomy" id="1424294"/>
    <lineage>
        <taxon>Bacteria</taxon>
        <taxon>Bacillati</taxon>
        <taxon>Bacillota</taxon>
        <taxon>Clostridia</taxon>
        <taxon>Peptostreptococcales</taxon>
        <taxon>Thermotaleaceae</taxon>
        <taxon>Geosporobacter</taxon>
    </lineage>
</organism>
<dbReference type="FunFam" id="3.10.20.740:FF:000003">
    <property type="entry name" value="Formate dehydrogenase subunit alpha"/>
    <property type="match status" value="1"/>
</dbReference>
<dbReference type="Pfam" id="PF02256">
    <property type="entry name" value="Fe_hyd_SSU"/>
    <property type="match status" value="1"/>
</dbReference>
<keyword evidence="5" id="KW-0411">Iron-sulfur</keyword>
<keyword evidence="4" id="KW-0408">Iron</keyword>
<dbReference type="InterPro" id="IPR017900">
    <property type="entry name" value="4Fe4S_Fe_S_CS"/>
</dbReference>
<accession>A0A1D8GFU6</accession>
<evidence type="ECO:0000256" key="2">
    <source>
        <dbReference type="ARBA" id="ARBA00022723"/>
    </source>
</evidence>
<dbReference type="Gene3D" id="3.30.70.20">
    <property type="match status" value="1"/>
</dbReference>
<reference evidence="9 10" key="1">
    <citation type="submission" date="2016-09" db="EMBL/GenBank/DDBJ databases">
        <title>Genomic analysis reveals versatility of anaerobic energy metabolism of Geosporobacter ferrireducens IRF9 of phylum Firmicutes.</title>
        <authorList>
            <person name="Kim S.-J."/>
        </authorList>
    </citation>
    <scope>NUCLEOTIDE SEQUENCE [LARGE SCALE GENOMIC DNA]</scope>
    <source>
        <strain evidence="9 10">IRF9</strain>
    </source>
</reference>
<dbReference type="Pfam" id="PF10588">
    <property type="entry name" value="NADH-G_4Fe-4S_3"/>
    <property type="match status" value="1"/>
</dbReference>
<dbReference type="GO" id="GO:0051539">
    <property type="term" value="F:4 iron, 4 sulfur cluster binding"/>
    <property type="evidence" value="ECO:0007669"/>
    <property type="project" value="UniProtKB-KW"/>
</dbReference>
<protein>
    <submittedName>
        <fullName evidence="9">Ferredoxin</fullName>
    </submittedName>
</protein>
<keyword evidence="10" id="KW-1185">Reference proteome</keyword>
<gene>
    <name evidence="9" type="ORF">Gferi_09405</name>
</gene>
<feature type="domain" description="2Fe-2S ferredoxin-type" evidence="6">
    <location>
        <begin position="2"/>
        <end position="80"/>
    </location>
</feature>
<dbReference type="InterPro" id="IPR009016">
    <property type="entry name" value="Fe_hydrogenase"/>
</dbReference>
<evidence type="ECO:0000259" key="8">
    <source>
        <dbReference type="PROSITE" id="PS51839"/>
    </source>
</evidence>
<dbReference type="PROSITE" id="PS51085">
    <property type="entry name" value="2FE2S_FER_2"/>
    <property type="match status" value="1"/>
</dbReference>
<dbReference type="STRING" id="1424294.Gferi_09405"/>
<dbReference type="Gene3D" id="3.40.50.1780">
    <property type="match status" value="1"/>
</dbReference>
<dbReference type="SMART" id="SM00902">
    <property type="entry name" value="Fe_hyd_SSU"/>
    <property type="match status" value="1"/>
</dbReference>
<dbReference type="Pfam" id="PF02906">
    <property type="entry name" value="Fe_hyd_lg_C"/>
    <property type="match status" value="1"/>
</dbReference>
<dbReference type="InterPro" id="IPR019574">
    <property type="entry name" value="NADH_UbQ_OxRdtase_Gsu_4Fe4S-bd"/>
</dbReference>
<dbReference type="PROSITE" id="PS51839">
    <property type="entry name" value="4FE4S_HC3"/>
    <property type="match status" value="1"/>
</dbReference>
<keyword evidence="2" id="KW-0479">Metal-binding</keyword>
<dbReference type="Gene3D" id="3.10.20.740">
    <property type="match status" value="1"/>
</dbReference>
<name>A0A1D8GFU6_9FIRM</name>
<dbReference type="NCBIfam" id="NF040763">
    <property type="entry name" value="FeFe_hydrog_A6"/>
    <property type="match status" value="1"/>
</dbReference>
<dbReference type="InterPro" id="IPR050340">
    <property type="entry name" value="Cytosolic_Fe-S_CAF"/>
</dbReference>
<sequence length="576" mass="63512">MHRVKVVINEKEVLVPEGSTILEACRGIDVWIPALCYHPDLKPGSNCKICSVEVEGIENLVESCSTAIREGMIIRTQTEKIHAKREEILSTILENHPNDCLTCMKASGDCELQNLCYVMDVTREDHSFQNKIVETYIDQSSDAIVRDMNKCILCERCIQMCEEVQGIGVYTLTEQDGRKLIVTKDGKPLSETNCINCGQCVKVCPVGALHEKSAIHDAYKALRDSRKHVVVQVAPAIKNTLGEEFGLAPGTDVTGKVVAALKRLGADKVFNTDFSADVTIMEEGTELLHRLEEGKNLPLLTSCSPGWVKFVEHNFPQLLPNVSSCKSPQQMFGALAKSYYAEITGINPQDIISISIMPCTAKKFEARRPEMEVNGLRDVDIVLTTRELAKLLKLQQVPFLQLKDEAFDEFLGTGTGAARIFAASGGVMEAALRTVAHILTNGEINTLDYHAVRGLEGTKEAELEIAGKKLKVAIVNGTMHAKNLFEKVVSGEAEYHFVEVMGCPGGCLGGGGAPIPDYKQTREQRKEGLYNSDSANTIRRSHENPDVQKLYDTYLTAPGSHKAHKLLHTHYTDRSK</sequence>
<dbReference type="FunFam" id="3.30.70.20:FF:000035">
    <property type="entry name" value="Iron hydrogenase 1"/>
    <property type="match status" value="1"/>
</dbReference>
<evidence type="ECO:0000313" key="10">
    <source>
        <dbReference type="Proteomes" id="UP000095743"/>
    </source>
</evidence>
<proteinExistence type="predicted"/>
<dbReference type="Gene3D" id="3.40.950.10">
    <property type="entry name" value="Fe-only Hydrogenase (Larger Subunit), Chain L, domain 3"/>
    <property type="match status" value="1"/>
</dbReference>
<dbReference type="InterPro" id="IPR036010">
    <property type="entry name" value="2Fe-2S_ferredoxin-like_sf"/>
</dbReference>
<dbReference type="InterPro" id="IPR003149">
    <property type="entry name" value="Fe_hydrogenase_ssu"/>
</dbReference>
<evidence type="ECO:0000256" key="4">
    <source>
        <dbReference type="ARBA" id="ARBA00023004"/>
    </source>
</evidence>
<evidence type="ECO:0000256" key="3">
    <source>
        <dbReference type="ARBA" id="ARBA00022737"/>
    </source>
</evidence>
<dbReference type="SUPFAM" id="SSF54862">
    <property type="entry name" value="4Fe-4S ferredoxins"/>
    <property type="match status" value="1"/>
</dbReference>
<dbReference type="OrthoDB" id="9805142at2"/>
<dbReference type="InterPro" id="IPR017896">
    <property type="entry name" value="4Fe4S_Fe-S-bd"/>
</dbReference>
<dbReference type="SUPFAM" id="SSF53920">
    <property type="entry name" value="Fe-only hydrogenase"/>
    <property type="match status" value="1"/>
</dbReference>
<dbReference type="InterPro" id="IPR049830">
    <property type="entry name" value="HndD"/>
</dbReference>
<feature type="domain" description="4Fe-4S ferredoxin-type" evidence="7">
    <location>
        <begin position="186"/>
        <end position="214"/>
    </location>
</feature>
<dbReference type="EMBL" id="CP017269">
    <property type="protein sequence ID" value="AOT69782.1"/>
    <property type="molecule type" value="Genomic_DNA"/>
</dbReference>
<evidence type="ECO:0000313" key="9">
    <source>
        <dbReference type="EMBL" id="AOT69782.1"/>
    </source>
</evidence>
<dbReference type="PROSITE" id="PS00198">
    <property type="entry name" value="4FE4S_FER_1"/>
    <property type="match status" value="1"/>
</dbReference>
<feature type="domain" description="4Fe-4S His(Cys)3-ligated-type" evidence="8">
    <location>
        <begin position="80"/>
        <end position="120"/>
    </location>
</feature>
<dbReference type="SMART" id="SM00929">
    <property type="entry name" value="NADH-G_4Fe-4S_3"/>
    <property type="match status" value="1"/>
</dbReference>
<dbReference type="SUPFAM" id="SSF54292">
    <property type="entry name" value="2Fe-2S ferredoxin-like"/>
    <property type="match status" value="1"/>
</dbReference>
<dbReference type="InterPro" id="IPR004108">
    <property type="entry name" value="Fe_hydrogenase_lsu_C"/>
</dbReference>
<feature type="domain" description="4Fe-4S ferredoxin-type" evidence="7">
    <location>
        <begin position="142"/>
        <end position="172"/>
    </location>
</feature>
<keyword evidence="1" id="KW-0004">4Fe-4S</keyword>
<dbReference type="CDD" id="cd00207">
    <property type="entry name" value="fer2"/>
    <property type="match status" value="1"/>
</dbReference>
<dbReference type="Pfam" id="PF13510">
    <property type="entry name" value="Fer2_4"/>
    <property type="match status" value="1"/>
</dbReference>
<dbReference type="InterPro" id="IPR054351">
    <property type="entry name" value="NADH_UbQ_OxRdtase_ferredoxin"/>
</dbReference>
<dbReference type="PROSITE" id="PS51379">
    <property type="entry name" value="4FE4S_FER_2"/>
    <property type="match status" value="2"/>
</dbReference>
<dbReference type="RefSeq" id="WP_069975845.1">
    <property type="nucleotide sequence ID" value="NZ_CP017269.1"/>
</dbReference>
<dbReference type="GO" id="GO:0008901">
    <property type="term" value="F:ferredoxin hydrogenase activity"/>
    <property type="evidence" value="ECO:0007669"/>
    <property type="project" value="InterPro"/>
</dbReference>
<dbReference type="Pfam" id="PF22117">
    <property type="entry name" value="Fer4_Nqo3"/>
    <property type="match status" value="1"/>
</dbReference>
<dbReference type="AlphaFoldDB" id="A0A1D8GFU6"/>
<dbReference type="KEGG" id="gfe:Gferi_09405"/>
<dbReference type="Gene3D" id="4.10.260.20">
    <property type="entry name" value="Iron hydrogenase, small subunit"/>
    <property type="match status" value="1"/>
</dbReference>
<evidence type="ECO:0000259" key="6">
    <source>
        <dbReference type="PROSITE" id="PS51085"/>
    </source>
</evidence>
<keyword evidence="3" id="KW-0677">Repeat</keyword>
<evidence type="ECO:0000256" key="5">
    <source>
        <dbReference type="ARBA" id="ARBA00023014"/>
    </source>
</evidence>